<evidence type="ECO:0000313" key="1">
    <source>
        <dbReference type="EMBL" id="SKC72745.1"/>
    </source>
</evidence>
<evidence type="ECO:0008006" key="3">
    <source>
        <dbReference type="Google" id="ProtNLM"/>
    </source>
</evidence>
<reference evidence="1 2" key="1">
    <citation type="submission" date="2017-02" db="EMBL/GenBank/DDBJ databases">
        <authorList>
            <person name="Peterson S.W."/>
        </authorList>
    </citation>
    <scope>NUCLEOTIDE SEQUENCE [LARGE SCALE GENOMIC DNA]</scope>
    <source>
        <strain evidence="1 2">DSM 21481</strain>
    </source>
</reference>
<evidence type="ECO:0000313" key="2">
    <source>
        <dbReference type="Proteomes" id="UP000189777"/>
    </source>
</evidence>
<sequence length="588" mass="62669">MTTPQTVDPAPETDPTSAMAGVTLWASGRSGTPSPWAAYATEVLAHAGIAHTTSSDPRGVVLVTTPVTADDAARLASFVADGGALVLATAPGALAALAGVEEGATVRTAQVEIVPDDAWTHLPPRPLRAVGGVELTPAPSTRTLATWPGGAAAVTVHTHGDGVVLTFGADLLQSVVRIQQGYAVTADGAPASDGTAPIDDDILKAEDGMALDLETDRALPPREGPVPANYTHTYPPPSAVPMFDTPHADWWRSLLLQATWFAAERSGSVVPWLGYWPAGLSAIAHMSHDSDGNSPEDGRAALDAFADADVQVTWCQVFPGGYGPEIYEEITAAGHEHALHYNAMHDADLASWGWPQIRAQYAWAQAVTGREHIVSNKNHYTRWEGWTEFYTWCERLGIEIDESRGPSKQGTVGFPFGTAHVSFPLAEDGSERTFHDVLNLPLHTQDLAWAGHASIRDVILDGAQEQHGVAHFLFHGPHLNIRPLTRAACLELADEARRRGMEWWTAERINAWERARRGVSVEVVADGEELVLRVSSDASVAGAAILLPPGVSVAGPPHALTGVTRHGRKFTELAADLPAGTTTWTLAR</sequence>
<dbReference type="STRING" id="526729.SAMN04324258_3210"/>
<proteinExistence type="predicted"/>
<dbReference type="InterPro" id="IPR029062">
    <property type="entry name" value="Class_I_gatase-like"/>
</dbReference>
<dbReference type="AlphaFoldDB" id="A0A1T5LAN4"/>
<accession>A0A1T5LAN4</accession>
<dbReference type="RefSeq" id="WP_245807161.1">
    <property type="nucleotide sequence ID" value="NZ_FUZQ01000005.1"/>
</dbReference>
<dbReference type="SUPFAM" id="SSF88713">
    <property type="entry name" value="Glycoside hydrolase/deacetylase"/>
    <property type="match status" value="1"/>
</dbReference>
<gene>
    <name evidence="1" type="ORF">SAMN04324258_3210</name>
</gene>
<dbReference type="Gene3D" id="3.20.20.370">
    <property type="entry name" value="Glycoside hydrolase/deacetylase"/>
    <property type="match status" value="1"/>
</dbReference>
<dbReference type="EMBL" id="FUZQ01000005">
    <property type="protein sequence ID" value="SKC72745.1"/>
    <property type="molecule type" value="Genomic_DNA"/>
</dbReference>
<organism evidence="1 2">
    <name type="scientific">Krasilnikoviella flava</name>
    <dbReference type="NCBI Taxonomy" id="526729"/>
    <lineage>
        <taxon>Bacteria</taxon>
        <taxon>Bacillati</taxon>
        <taxon>Actinomycetota</taxon>
        <taxon>Actinomycetes</taxon>
        <taxon>Micrococcales</taxon>
        <taxon>Promicromonosporaceae</taxon>
        <taxon>Krasilnikoviella</taxon>
    </lineage>
</organism>
<dbReference type="Gene3D" id="3.40.50.880">
    <property type="match status" value="1"/>
</dbReference>
<dbReference type="InterPro" id="IPR011330">
    <property type="entry name" value="Glyco_hydro/deAcase_b/a-brl"/>
</dbReference>
<name>A0A1T5LAN4_9MICO</name>
<dbReference type="GO" id="GO:0005975">
    <property type="term" value="P:carbohydrate metabolic process"/>
    <property type="evidence" value="ECO:0007669"/>
    <property type="project" value="InterPro"/>
</dbReference>
<keyword evidence="2" id="KW-1185">Reference proteome</keyword>
<protein>
    <recommendedName>
        <fullName evidence="3">Polysaccharide deacetylase</fullName>
    </recommendedName>
</protein>
<dbReference type="Proteomes" id="UP000189777">
    <property type="component" value="Unassembled WGS sequence"/>
</dbReference>